<dbReference type="InterPro" id="IPR052945">
    <property type="entry name" value="Mitotic_Regulator"/>
</dbReference>
<dbReference type="SUPFAM" id="SSF81901">
    <property type="entry name" value="HCP-like"/>
    <property type="match status" value="1"/>
</dbReference>
<dbReference type="SMART" id="SM00671">
    <property type="entry name" value="SEL1"/>
    <property type="match status" value="2"/>
</dbReference>
<gene>
    <name evidence="1" type="ORF">METZ01_LOCUS373086</name>
</gene>
<dbReference type="Gene3D" id="1.25.40.10">
    <property type="entry name" value="Tetratricopeptide repeat domain"/>
    <property type="match status" value="1"/>
</dbReference>
<dbReference type="Pfam" id="PF08238">
    <property type="entry name" value="Sel1"/>
    <property type="match status" value="2"/>
</dbReference>
<dbReference type="AlphaFoldDB" id="A0A382TEL8"/>
<organism evidence="1">
    <name type="scientific">marine metagenome</name>
    <dbReference type="NCBI Taxonomy" id="408172"/>
    <lineage>
        <taxon>unclassified sequences</taxon>
        <taxon>metagenomes</taxon>
        <taxon>ecological metagenomes</taxon>
    </lineage>
</organism>
<dbReference type="PANTHER" id="PTHR43628:SF1">
    <property type="entry name" value="CHITIN SYNTHASE REGULATORY FACTOR 2-RELATED"/>
    <property type="match status" value="1"/>
</dbReference>
<feature type="non-terminal residue" evidence="1">
    <location>
        <position position="120"/>
    </location>
</feature>
<dbReference type="EMBL" id="UINC01135837">
    <property type="protein sequence ID" value="SVD20232.1"/>
    <property type="molecule type" value="Genomic_DNA"/>
</dbReference>
<evidence type="ECO:0008006" key="2">
    <source>
        <dbReference type="Google" id="ProtNLM"/>
    </source>
</evidence>
<protein>
    <recommendedName>
        <fullName evidence="2">Sel1 repeat family protein</fullName>
    </recommendedName>
</protein>
<sequence>MTEPEDTVFDLAALKAKAEGGDIEAQYEMSTRHAIGMDVELDDDVAVEWLEKAAAAGHSLAQNNLGARYYTGDGVDQDLKQAYRYFYKAANQGDRKAGKNLDSITRQLTEEDLEALRTEM</sequence>
<dbReference type="InterPro" id="IPR011990">
    <property type="entry name" value="TPR-like_helical_dom_sf"/>
</dbReference>
<dbReference type="InterPro" id="IPR006597">
    <property type="entry name" value="Sel1-like"/>
</dbReference>
<name>A0A382TEL8_9ZZZZ</name>
<evidence type="ECO:0000313" key="1">
    <source>
        <dbReference type="EMBL" id="SVD20232.1"/>
    </source>
</evidence>
<reference evidence="1" key="1">
    <citation type="submission" date="2018-05" db="EMBL/GenBank/DDBJ databases">
        <authorList>
            <person name="Lanie J.A."/>
            <person name="Ng W.-L."/>
            <person name="Kazmierczak K.M."/>
            <person name="Andrzejewski T.M."/>
            <person name="Davidsen T.M."/>
            <person name="Wayne K.J."/>
            <person name="Tettelin H."/>
            <person name="Glass J.I."/>
            <person name="Rusch D."/>
            <person name="Podicherti R."/>
            <person name="Tsui H.-C.T."/>
            <person name="Winkler M.E."/>
        </authorList>
    </citation>
    <scope>NUCLEOTIDE SEQUENCE</scope>
</reference>
<accession>A0A382TEL8</accession>
<dbReference type="PANTHER" id="PTHR43628">
    <property type="entry name" value="ACTIVATOR OF C KINASE PROTEIN 1-RELATED"/>
    <property type="match status" value="1"/>
</dbReference>
<proteinExistence type="predicted"/>